<keyword evidence="7 10" id="KW-0028">Amino-acid biosynthesis</keyword>
<keyword evidence="8 10" id="KW-0808">Transferase</keyword>
<evidence type="ECO:0000256" key="7">
    <source>
        <dbReference type="ARBA" id="ARBA00022605"/>
    </source>
</evidence>
<dbReference type="InterPro" id="IPR039429">
    <property type="entry name" value="SHMT-like_dom"/>
</dbReference>
<dbReference type="NCBIfam" id="NF000586">
    <property type="entry name" value="PRK00011.1"/>
    <property type="match status" value="1"/>
</dbReference>
<dbReference type="HAMAP" id="MF_00051">
    <property type="entry name" value="SHMT"/>
    <property type="match status" value="1"/>
</dbReference>
<dbReference type="PIRSF" id="PIRSF000412">
    <property type="entry name" value="SHMT"/>
    <property type="match status" value="1"/>
</dbReference>
<keyword evidence="6 10" id="KW-0554">One-carbon metabolism</keyword>
<keyword evidence="5 10" id="KW-0963">Cytoplasm</keyword>
<comment type="function">
    <text evidence="10">Catalyzes the reversible interconversion of serine and glycine with tetrahydrofolate (THF) serving as the one-carbon carrier. This reaction serves as the major source of one-carbon groups required for the biosynthesis of purines, thymidylate, methionine, and other important biomolecules. Also exhibits THF-independent aldolase activity toward beta-hydroxyamino acids, producing glycine and aldehydes, via a retro-aldol mechanism.</text>
</comment>
<evidence type="ECO:0000256" key="4">
    <source>
        <dbReference type="ARBA" id="ARBA00011738"/>
    </source>
</evidence>
<feature type="modified residue" description="N6-(pyridoxal phosphate)lysine" evidence="10 11">
    <location>
        <position position="221"/>
    </location>
</feature>
<comment type="catalytic activity">
    <reaction evidence="10">
        <text>(6R)-5,10-methylene-5,6,7,8-tetrahydrofolate + glycine + H2O = (6S)-5,6,7,8-tetrahydrofolate + L-serine</text>
        <dbReference type="Rhea" id="RHEA:15481"/>
        <dbReference type="ChEBI" id="CHEBI:15377"/>
        <dbReference type="ChEBI" id="CHEBI:15636"/>
        <dbReference type="ChEBI" id="CHEBI:33384"/>
        <dbReference type="ChEBI" id="CHEBI:57305"/>
        <dbReference type="ChEBI" id="CHEBI:57453"/>
        <dbReference type="EC" id="2.1.2.1"/>
    </reaction>
</comment>
<dbReference type="GO" id="GO:0035999">
    <property type="term" value="P:tetrahydrofolate interconversion"/>
    <property type="evidence" value="ECO:0007669"/>
    <property type="project" value="UniProtKB-UniRule"/>
</dbReference>
<evidence type="ECO:0000256" key="10">
    <source>
        <dbReference type="HAMAP-Rule" id="MF_00051"/>
    </source>
</evidence>
<dbReference type="EMBL" id="MGAD01000029">
    <property type="protein sequence ID" value="OGK38193.1"/>
    <property type="molecule type" value="Genomic_DNA"/>
</dbReference>
<dbReference type="EC" id="2.1.2.1" evidence="10"/>
<dbReference type="PROSITE" id="PS00096">
    <property type="entry name" value="SHMT"/>
    <property type="match status" value="1"/>
</dbReference>
<reference evidence="13 14" key="1">
    <citation type="journal article" date="2016" name="Nat. Commun.">
        <title>Thousands of microbial genomes shed light on interconnected biogeochemical processes in an aquifer system.</title>
        <authorList>
            <person name="Anantharaman K."/>
            <person name="Brown C.T."/>
            <person name="Hug L.A."/>
            <person name="Sharon I."/>
            <person name="Castelle C.J."/>
            <person name="Probst A.J."/>
            <person name="Thomas B.C."/>
            <person name="Singh A."/>
            <person name="Wilkins M.J."/>
            <person name="Karaoz U."/>
            <person name="Brodie E.L."/>
            <person name="Williams K.H."/>
            <person name="Hubbard S.S."/>
            <person name="Banfield J.F."/>
        </authorList>
    </citation>
    <scope>NUCLEOTIDE SEQUENCE [LARGE SCALE GENOMIC DNA]</scope>
</reference>
<feature type="binding site" evidence="10">
    <location>
        <position position="112"/>
    </location>
    <ligand>
        <name>(6S)-5,6,7,8-tetrahydrofolate</name>
        <dbReference type="ChEBI" id="CHEBI:57453"/>
    </ligand>
</feature>
<sequence>MTDQTTFDLIKKEVHRQQNTLMMIPSENYTSVNVLEVLGSSLTNKYSEGYAKKRYYQGNQYIDEIELLAIERAKKLFHVPHANVQPYSGSPANAAIYFALLQPGDTLMGLRLSGGGHLTHGHPDITFSGKYFTSVQFEVDENGWIDMEKAAALAQEKKPKLIIVGTTAYPRQFDWQAWRSIADSVGAYLCADISHIAGLVATDQHPSPVQYAHVVMATTHKTLRGPRGAIIMVTEEGIKRQPDMPELIDRAVFPGLQGGPHDNVTAAIAVALYEAMQPEFQTYGKKIIENARELADKLTSAGLSLVTGGTDNHLMVIDLRPQDLVGNVVAEALEQAGIVTNRNAVPSDPNPPFYPSGIRLGTPAVSTRGMGTTEMALIAYWIASVVDLVSTYKLPQKSDERKIFMKDFRKDIALNNQIAKIRTQVTELCNKFPIYS</sequence>
<dbReference type="InterPro" id="IPR015421">
    <property type="entry name" value="PyrdxlP-dep_Trfase_major"/>
</dbReference>
<evidence type="ECO:0000313" key="14">
    <source>
        <dbReference type="Proteomes" id="UP000178076"/>
    </source>
</evidence>
<accession>A0A1F7I4C8</accession>
<keyword evidence="9 10" id="KW-0663">Pyridoxal phosphate</keyword>
<dbReference type="InterPro" id="IPR015424">
    <property type="entry name" value="PyrdxlP-dep_Trfase"/>
</dbReference>
<dbReference type="PANTHER" id="PTHR11680">
    <property type="entry name" value="SERINE HYDROXYMETHYLTRANSFERASE"/>
    <property type="match status" value="1"/>
</dbReference>
<dbReference type="GO" id="GO:0019264">
    <property type="term" value="P:glycine biosynthetic process from serine"/>
    <property type="evidence" value="ECO:0007669"/>
    <property type="project" value="UniProtKB-UniRule"/>
</dbReference>
<dbReference type="InterPro" id="IPR049943">
    <property type="entry name" value="Ser_HO-MeTrfase-like"/>
</dbReference>
<dbReference type="CDD" id="cd00378">
    <property type="entry name" value="SHMT"/>
    <property type="match status" value="1"/>
</dbReference>
<dbReference type="UniPathway" id="UPA00288">
    <property type="reaction ID" value="UER01023"/>
</dbReference>
<dbReference type="FunFam" id="3.40.640.10:FF:000001">
    <property type="entry name" value="Serine hydroxymethyltransferase"/>
    <property type="match status" value="1"/>
</dbReference>
<comment type="caution">
    <text evidence="10">Lacks conserved residue(s) required for the propagation of feature annotation.</text>
</comment>
<dbReference type="UniPathway" id="UPA00193"/>
<evidence type="ECO:0000256" key="8">
    <source>
        <dbReference type="ARBA" id="ARBA00022679"/>
    </source>
</evidence>
<dbReference type="InterPro" id="IPR001085">
    <property type="entry name" value="Ser_HO-MeTrfase"/>
</dbReference>
<dbReference type="Gene3D" id="3.40.640.10">
    <property type="entry name" value="Type I PLP-dependent aspartate aminotransferase-like (Major domain)"/>
    <property type="match status" value="1"/>
</dbReference>
<gene>
    <name evidence="10" type="primary">glyA</name>
    <name evidence="13" type="ORF">A3F32_00425</name>
</gene>
<organism evidence="13 14">
    <name type="scientific">Candidatus Roizmanbacteria bacterium RIFCSPHIGHO2_12_FULL_42_10</name>
    <dbReference type="NCBI Taxonomy" id="1802053"/>
    <lineage>
        <taxon>Bacteria</taxon>
        <taxon>Candidatus Roizmaniibacteriota</taxon>
    </lineage>
</organism>
<comment type="caution">
    <text evidence="13">The sequence shown here is derived from an EMBL/GenBank/DDBJ whole genome shotgun (WGS) entry which is preliminary data.</text>
</comment>
<evidence type="ECO:0000256" key="9">
    <source>
        <dbReference type="ARBA" id="ARBA00022898"/>
    </source>
</evidence>
<proteinExistence type="inferred from homology"/>
<comment type="similarity">
    <text evidence="3 10">Belongs to the SHMT family.</text>
</comment>
<dbReference type="InterPro" id="IPR015422">
    <property type="entry name" value="PyrdxlP-dep_Trfase_small"/>
</dbReference>
<dbReference type="PANTHER" id="PTHR11680:SF50">
    <property type="entry name" value="SERINE HYDROXYMETHYLTRANSFERASE"/>
    <property type="match status" value="1"/>
</dbReference>
<evidence type="ECO:0000259" key="12">
    <source>
        <dbReference type="Pfam" id="PF00464"/>
    </source>
</evidence>
<dbReference type="GO" id="GO:0004372">
    <property type="term" value="F:glycine hydroxymethyltransferase activity"/>
    <property type="evidence" value="ECO:0007669"/>
    <property type="project" value="UniProtKB-UniRule"/>
</dbReference>
<evidence type="ECO:0000256" key="3">
    <source>
        <dbReference type="ARBA" id="ARBA00006376"/>
    </source>
</evidence>
<protein>
    <recommendedName>
        <fullName evidence="10">Serine hydroxymethyltransferase</fullName>
        <shortName evidence="10">SHMT</shortName>
        <shortName evidence="10">Serine methylase</shortName>
        <ecNumber evidence="10">2.1.2.1</ecNumber>
    </recommendedName>
</protein>
<comment type="pathway">
    <text evidence="10">One-carbon metabolism; tetrahydrofolate interconversion.</text>
</comment>
<dbReference type="GO" id="GO:0005829">
    <property type="term" value="C:cytosol"/>
    <property type="evidence" value="ECO:0007669"/>
    <property type="project" value="TreeGrafter"/>
</dbReference>
<comment type="subunit">
    <text evidence="4 10">Homodimer.</text>
</comment>
<dbReference type="GO" id="GO:0030170">
    <property type="term" value="F:pyridoxal phosphate binding"/>
    <property type="evidence" value="ECO:0007669"/>
    <property type="project" value="UniProtKB-UniRule"/>
</dbReference>
<dbReference type="InterPro" id="IPR019798">
    <property type="entry name" value="Ser_HO-MeTrfase_PLP_BS"/>
</dbReference>
<feature type="binding site" evidence="10">
    <location>
        <begin position="116"/>
        <end position="118"/>
    </location>
    <ligand>
        <name>(6S)-5,6,7,8-tetrahydrofolate</name>
        <dbReference type="ChEBI" id="CHEBI:57453"/>
    </ligand>
</feature>
<evidence type="ECO:0000313" key="13">
    <source>
        <dbReference type="EMBL" id="OGK38193.1"/>
    </source>
</evidence>
<dbReference type="Pfam" id="PF00464">
    <property type="entry name" value="SHMT"/>
    <property type="match status" value="1"/>
</dbReference>
<dbReference type="SUPFAM" id="SSF53383">
    <property type="entry name" value="PLP-dependent transferases"/>
    <property type="match status" value="1"/>
</dbReference>
<dbReference type="Gene3D" id="3.90.1150.10">
    <property type="entry name" value="Aspartate Aminotransferase, domain 1"/>
    <property type="match status" value="1"/>
</dbReference>
<evidence type="ECO:0000256" key="6">
    <source>
        <dbReference type="ARBA" id="ARBA00022563"/>
    </source>
</evidence>
<dbReference type="AlphaFoldDB" id="A0A1F7I4C8"/>
<evidence type="ECO:0000256" key="2">
    <source>
        <dbReference type="ARBA" id="ARBA00004496"/>
    </source>
</evidence>
<evidence type="ECO:0000256" key="5">
    <source>
        <dbReference type="ARBA" id="ARBA00022490"/>
    </source>
</evidence>
<comment type="pathway">
    <text evidence="10">Amino-acid biosynthesis; glycine biosynthesis; glycine from L-serine: step 1/1.</text>
</comment>
<feature type="site" description="Plays an important role in substrate specificity" evidence="10">
    <location>
        <position position="220"/>
    </location>
</feature>
<evidence type="ECO:0000256" key="11">
    <source>
        <dbReference type="PIRSR" id="PIRSR000412-50"/>
    </source>
</evidence>
<name>A0A1F7I4C8_9BACT</name>
<evidence type="ECO:0000256" key="1">
    <source>
        <dbReference type="ARBA" id="ARBA00001933"/>
    </source>
</evidence>
<comment type="cofactor">
    <cofactor evidence="1 10 11">
        <name>pyridoxal 5'-phosphate</name>
        <dbReference type="ChEBI" id="CHEBI:597326"/>
    </cofactor>
</comment>
<comment type="subcellular location">
    <subcellularLocation>
        <location evidence="2 10">Cytoplasm</location>
    </subcellularLocation>
</comment>
<feature type="domain" description="Serine hydroxymethyltransferase-like" evidence="12">
    <location>
        <begin position="2"/>
        <end position="382"/>
    </location>
</feature>
<dbReference type="Proteomes" id="UP000178076">
    <property type="component" value="Unassembled WGS sequence"/>
</dbReference>